<evidence type="ECO:0000259" key="2">
    <source>
        <dbReference type="Pfam" id="PF21948"/>
    </source>
</evidence>
<dbReference type="EMBL" id="JACHXY010000001">
    <property type="protein sequence ID" value="MBB3157200.1"/>
    <property type="molecule type" value="Genomic_DNA"/>
</dbReference>
<organism evidence="3 4">
    <name type="scientific">Microbacterium proteolyticum</name>
    <dbReference type="NCBI Taxonomy" id="1572644"/>
    <lineage>
        <taxon>Bacteria</taxon>
        <taxon>Bacillati</taxon>
        <taxon>Actinomycetota</taxon>
        <taxon>Actinomycetes</taxon>
        <taxon>Micrococcales</taxon>
        <taxon>Microbacteriaceae</taxon>
        <taxon>Microbacterium</taxon>
    </lineage>
</organism>
<dbReference type="AlphaFoldDB" id="A0A7W5CH82"/>
<dbReference type="RefSeq" id="WP_183418641.1">
    <property type="nucleotide sequence ID" value="NZ_JACHXY010000001.1"/>
</dbReference>
<proteinExistence type="predicted"/>
<dbReference type="InterPro" id="IPR045864">
    <property type="entry name" value="aa-tRNA-synth_II/BPL/LPL"/>
</dbReference>
<feature type="domain" description="BPL/LPL catalytic" evidence="2">
    <location>
        <begin position="76"/>
        <end position="232"/>
    </location>
</feature>
<feature type="region of interest" description="Disordered" evidence="1">
    <location>
        <begin position="1"/>
        <end position="45"/>
    </location>
</feature>
<dbReference type="Proteomes" id="UP000543579">
    <property type="component" value="Unassembled WGS sequence"/>
</dbReference>
<accession>A0A7W5CH82</accession>
<reference evidence="3 4" key="1">
    <citation type="submission" date="2020-08" db="EMBL/GenBank/DDBJ databases">
        <title>Genomic Encyclopedia of Type Strains, Phase III (KMG-III): the genomes of soil and plant-associated and newly described type strains.</title>
        <authorList>
            <person name="Whitman W."/>
        </authorList>
    </citation>
    <scope>NUCLEOTIDE SEQUENCE [LARGE SCALE GENOMIC DNA]</scope>
    <source>
        <strain evidence="3 4">CECT 8356</strain>
    </source>
</reference>
<protein>
    <recommendedName>
        <fullName evidence="2">BPL/LPL catalytic domain-containing protein</fullName>
    </recommendedName>
</protein>
<gene>
    <name evidence="3" type="ORF">FHS07_000884</name>
</gene>
<comment type="caution">
    <text evidence="3">The sequence shown here is derived from an EMBL/GenBank/DDBJ whole genome shotgun (WGS) entry which is preliminary data.</text>
</comment>
<evidence type="ECO:0000256" key="1">
    <source>
        <dbReference type="SAM" id="MobiDB-lite"/>
    </source>
</evidence>
<dbReference type="InterPro" id="IPR004143">
    <property type="entry name" value="BPL_LPL_catalytic"/>
</dbReference>
<dbReference type="Gene3D" id="3.30.930.10">
    <property type="entry name" value="Bira Bifunctional Protein, Domain 2"/>
    <property type="match status" value="1"/>
</dbReference>
<sequence>MNDGARTARSTADRAGAAPRSDVPIEAGPGSSAFPAAVSGPSGVREVPPGGRVLIEAVRAPGAPRTPVDEVLSSLVLLQRVAAGEATDAVRLFSPAPTVAFSRRESLHPRFARAADAARAAGYLPVVRPAGGRAVVLDEDWLVIDLVSSETARRDDGEVFRERGRDFADLARGWGVDARLGGVAGEYCPGEWSVNARGAVKLVGTAQRVVRGARLFTASIPLRLSERAHGLLVEVNGILDLAWDPATVGSLAEEATVVDDVVRRDVAELFAGPDAPRRRLPELVPDLATALSQLAGDRVVSSPESTVDTGPEGA</sequence>
<name>A0A7W5CH82_9MICO</name>
<dbReference type="SUPFAM" id="SSF55681">
    <property type="entry name" value="Class II aaRS and biotin synthetases"/>
    <property type="match status" value="1"/>
</dbReference>
<dbReference type="Pfam" id="PF21948">
    <property type="entry name" value="LplA-B_cat"/>
    <property type="match status" value="1"/>
</dbReference>
<evidence type="ECO:0000313" key="4">
    <source>
        <dbReference type="Proteomes" id="UP000543579"/>
    </source>
</evidence>
<evidence type="ECO:0000313" key="3">
    <source>
        <dbReference type="EMBL" id="MBB3157200.1"/>
    </source>
</evidence>